<dbReference type="SUPFAM" id="SSF55035">
    <property type="entry name" value="NAD-binding domain of HMG-CoA reductase"/>
    <property type="match status" value="1"/>
</dbReference>
<evidence type="ECO:0000256" key="8">
    <source>
        <dbReference type="ARBA" id="ARBA00022824"/>
    </source>
</evidence>
<keyword evidence="10" id="KW-0444">Lipid biosynthesis</keyword>
<dbReference type="Gene3D" id="1.10.3270.10">
    <property type="entry name" value="HMGR, N-terminal domain"/>
    <property type="match status" value="1"/>
</dbReference>
<dbReference type="UniPathway" id="UPA00058">
    <property type="reaction ID" value="UER00103"/>
</dbReference>
<dbReference type="InParanoid" id="G3PT43"/>
<dbReference type="InterPro" id="IPR002202">
    <property type="entry name" value="HMG_CoA_Rdtase"/>
</dbReference>
<dbReference type="Bgee" id="ENSGACG00000015741">
    <property type="expression patterns" value="Expressed in muscle tissue and 13 other cell types or tissues"/>
</dbReference>
<evidence type="ECO:0000256" key="3">
    <source>
        <dbReference type="ARBA" id="ARBA00005084"/>
    </source>
</evidence>
<dbReference type="Proteomes" id="UP000007635">
    <property type="component" value="Chromosome XIV"/>
</dbReference>
<reference evidence="23 24" key="1">
    <citation type="journal article" date="2021" name="G3 (Bethesda)">
        <title>Improved contiguity of the threespine stickleback genome using long-read sequencing.</title>
        <authorList>
            <person name="Nath S."/>
            <person name="Shaw D.E."/>
            <person name="White M.A."/>
        </authorList>
    </citation>
    <scope>NUCLEOTIDE SEQUENCE [LARGE SCALE GENOMIC DNA]</scope>
    <source>
        <strain evidence="23 24">Lake Benthic</strain>
    </source>
</reference>
<dbReference type="GO" id="GO:0005778">
    <property type="term" value="C:peroxisomal membrane"/>
    <property type="evidence" value="ECO:0007669"/>
    <property type="project" value="UniProtKB-SubCell"/>
</dbReference>
<dbReference type="PROSITE" id="PS50156">
    <property type="entry name" value="SSD"/>
    <property type="match status" value="1"/>
</dbReference>
<keyword evidence="5" id="KW-0153">Cholesterol metabolism</keyword>
<dbReference type="FunFam" id="1.10.3270.10:FF:000001">
    <property type="entry name" value="3-hydroxy-3-methylglutaryl coenzyme A reductase"/>
    <property type="match status" value="1"/>
</dbReference>
<keyword evidence="8 20" id="KW-0256">Endoplasmic reticulum</keyword>
<sequence length="912" mass="98032">MLARLFRLHGLLVASHPWEVIVGTLALTVCLVSMNHNLAASSQMCSWNECPKVEEKVHSSGEIILTVTRCMAIVYIYFQFKNLRQLGSKYILGIAGLFTGFSSFIFSTVVIHFFGKELTGLNEALPFFLLLIDLSKACALAKFALSSNSQEEVRENISEGMAILGPTFTLDAVVECLVIGVGTVSGVPQLEIMCCFGCMSVLANYFVRMSNLSRESREGRPIWQLSHFARVLAEEEDNKPNPVTQRVKIIMSLSLALVHAHTRLAAEQPGQNRSAEGLQRYEMSSGGTMRPLKLTSMHLEQVITLGLALLLAVKYVFFEQTETESSLSLMSPITSSPATQRPGVEGDVRRWEPPAPKPRATAGAASGRGGPPEADAASSERGEACTAPPESGPRAPCFEESLAQTPEGRRAPEARPLEECVAILSDPQRGPRLLSDKEVMNLVSSRNILNYKLESVLETPERGVAIRRDMLSPKLPVLSALASLPYKEYDYSKVMGTCCENVIGYIPVPVGVAGPLLLDEKHFYVPMATTEGCLVASTNRGCRALSLSGGCHSRILADSMTRGPVVRLPSACRAAEVKVWLETPEGFAAMRDVFDQSSRFARLEKLLVGLAGRNLYIRFQSQTGDAMGMNMLSKGTEHALQRLTQQHPDVEVLSVSGNYCTDKKSAAINWVLGRGKSAVCEATVPAAVVREVLKSSTASLVELNINKNLVGSAMAGSIGGFNAHAANIVAAIYIACGQDPAQTVGSSNCITQMEAAGAGGEDLYISCTMPSIELGTVGGGTNLAPQQACLQMLGVQGTSAGEPGDNARQLARVVCATVLAGELSLMAALAAGHLVKSHMVHNRSDSIWAPPSRNNTSREMLVTLFYKPLQAHKTKPSQQCALNMRVLSAPPSIGTRGVFMRGAESKRSSLTS</sequence>
<keyword evidence="17" id="KW-0325">Glycoprotein</keyword>
<organism evidence="23 24">
    <name type="scientific">Gasterosteus aculeatus aculeatus</name>
    <name type="common">three-spined stickleback</name>
    <dbReference type="NCBI Taxonomy" id="481459"/>
    <lineage>
        <taxon>Eukaryota</taxon>
        <taxon>Metazoa</taxon>
        <taxon>Chordata</taxon>
        <taxon>Craniata</taxon>
        <taxon>Vertebrata</taxon>
        <taxon>Euteleostomi</taxon>
        <taxon>Actinopterygii</taxon>
        <taxon>Neopterygii</taxon>
        <taxon>Teleostei</taxon>
        <taxon>Neoteleostei</taxon>
        <taxon>Acanthomorphata</taxon>
        <taxon>Eupercaria</taxon>
        <taxon>Perciformes</taxon>
        <taxon>Cottioidei</taxon>
        <taxon>Gasterosteales</taxon>
        <taxon>Gasterosteidae</taxon>
        <taxon>Gasterosteus</taxon>
    </lineage>
</organism>
<evidence type="ECO:0000256" key="12">
    <source>
        <dbReference type="ARBA" id="ARBA00023002"/>
    </source>
</evidence>
<dbReference type="CDD" id="cd00643">
    <property type="entry name" value="HMG-CoA_reductase_classI"/>
    <property type="match status" value="1"/>
</dbReference>
<evidence type="ECO:0000256" key="9">
    <source>
        <dbReference type="ARBA" id="ARBA00022857"/>
    </source>
</evidence>
<proteinExistence type="inferred from homology"/>
<feature type="region of interest" description="Disordered" evidence="21">
    <location>
        <begin position="326"/>
        <end position="398"/>
    </location>
</feature>
<dbReference type="eggNOG" id="KOG2480">
    <property type="taxonomic scope" value="Eukaryota"/>
</dbReference>
<evidence type="ECO:0000256" key="19">
    <source>
        <dbReference type="ARBA" id="ARBA00049909"/>
    </source>
</evidence>
<dbReference type="Gene3D" id="3.90.770.10">
    <property type="entry name" value="3-hydroxy-3-methylglutaryl-coenzyme A Reductase, Chain A, domain 2"/>
    <property type="match status" value="1"/>
</dbReference>
<dbReference type="PROSITE" id="PS50065">
    <property type="entry name" value="HMG_COA_REDUCTASE_4"/>
    <property type="match status" value="1"/>
</dbReference>
<evidence type="ECO:0000256" key="13">
    <source>
        <dbReference type="ARBA" id="ARBA00023011"/>
    </source>
</evidence>
<keyword evidence="18" id="KW-0753">Steroid metabolism</keyword>
<dbReference type="PRINTS" id="PR00071">
    <property type="entry name" value="HMGCOARDTASE"/>
</dbReference>
<dbReference type="PANTHER" id="PTHR10572:SF24">
    <property type="entry name" value="3-HYDROXY-3-METHYLGLUTARYL-COENZYME A REDUCTASE"/>
    <property type="match status" value="1"/>
</dbReference>
<accession>G3PT43</accession>
<dbReference type="GO" id="GO:0008299">
    <property type="term" value="P:isoprenoid biosynthetic process"/>
    <property type="evidence" value="ECO:0007669"/>
    <property type="project" value="InterPro"/>
</dbReference>
<dbReference type="STRING" id="69293.ENSGACP00000020779"/>
<dbReference type="GO" id="GO:0004420">
    <property type="term" value="F:hydroxymethylglutaryl-CoA reductase (NADPH) activity"/>
    <property type="evidence" value="ECO:0007669"/>
    <property type="project" value="UniProtKB-EC"/>
</dbReference>
<evidence type="ECO:0000256" key="10">
    <source>
        <dbReference type="ARBA" id="ARBA00022955"/>
    </source>
</evidence>
<dbReference type="SUPFAM" id="SSF56542">
    <property type="entry name" value="Substrate-binding domain of HMG-CoA reductase"/>
    <property type="match status" value="1"/>
</dbReference>
<dbReference type="GO" id="GO:0050661">
    <property type="term" value="F:NADP binding"/>
    <property type="evidence" value="ECO:0007669"/>
    <property type="project" value="InterPro"/>
</dbReference>
<dbReference type="InterPro" id="IPR023076">
    <property type="entry name" value="HMG_CoA_Rdtase_CS"/>
</dbReference>
<dbReference type="InterPro" id="IPR004816">
    <property type="entry name" value="HMG_CoA_Rdtase_metazoan"/>
</dbReference>
<dbReference type="InterPro" id="IPR023074">
    <property type="entry name" value="HMG_CoA_Rdtase_cat_sf"/>
</dbReference>
<keyword evidence="10" id="KW-0752">Steroid biosynthesis</keyword>
<dbReference type="PROSITE" id="PS01192">
    <property type="entry name" value="HMG_COA_REDUCTASE_3"/>
    <property type="match status" value="1"/>
</dbReference>
<keyword evidence="13" id="KW-0756">Sterol biosynthesis</keyword>
<dbReference type="Pfam" id="PF12349">
    <property type="entry name" value="Sterol-sensing"/>
    <property type="match status" value="1"/>
</dbReference>
<keyword evidence="9 20" id="KW-0521">NADP</keyword>
<dbReference type="FunFam" id="3.90.770.10:FF:000002">
    <property type="entry name" value="3-hydroxy-3-methylglutaryl coenzyme A reductase"/>
    <property type="match status" value="1"/>
</dbReference>
<dbReference type="Pfam" id="PF00368">
    <property type="entry name" value="HMG-CoA_red"/>
    <property type="match status" value="1"/>
</dbReference>
<feature type="domain" description="SSD" evidence="22">
    <location>
        <begin position="61"/>
        <end position="210"/>
    </location>
</feature>
<evidence type="ECO:0000256" key="6">
    <source>
        <dbReference type="ARBA" id="ARBA00022692"/>
    </source>
</evidence>
<evidence type="ECO:0000313" key="23">
    <source>
        <dbReference type="Ensembl" id="ENSGACP00000020779.2"/>
    </source>
</evidence>
<evidence type="ECO:0000256" key="5">
    <source>
        <dbReference type="ARBA" id="ARBA00022548"/>
    </source>
</evidence>
<evidence type="ECO:0000256" key="17">
    <source>
        <dbReference type="ARBA" id="ARBA00023180"/>
    </source>
</evidence>
<dbReference type="GO" id="GO:0015936">
    <property type="term" value="P:coenzyme A metabolic process"/>
    <property type="evidence" value="ECO:0007669"/>
    <property type="project" value="InterPro"/>
</dbReference>
<evidence type="ECO:0000256" key="2">
    <source>
        <dbReference type="ARBA" id="ARBA00004585"/>
    </source>
</evidence>
<dbReference type="AlphaFoldDB" id="G3PT43"/>
<name>G3PT43_GASAC</name>
<dbReference type="GO" id="GO:0005789">
    <property type="term" value="C:endoplasmic reticulum membrane"/>
    <property type="evidence" value="ECO:0007669"/>
    <property type="project" value="UniProtKB-SubCell"/>
</dbReference>
<dbReference type="InterPro" id="IPR009029">
    <property type="entry name" value="HMG_CoA_Rdtase_sub-bd_dom_sf"/>
</dbReference>
<dbReference type="InterPro" id="IPR009023">
    <property type="entry name" value="HMG_CoA_Rdtase_NAD(P)-bd_sf"/>
</dbReference>
<comment type="similarity">
    <text evidence="4 20">Belongs to the HMG-CoA reductase family.</text>
</comment>
<keyword evidence="15" id="KW-0576">Peroxisome</keyword>
<dbReference type="FunFam" id="3.30.70.420:FF:000001">
    <property type="entry name" value="3-hydroxy-3-methylglutaryl coenzyme A reductase"/>
    <property type="match status" value="1"/>
</dbReference>
<dbReference type="EC" id="1.1.1.34" evidence="20"/>
<keyword evidence="14 20" id="KW-0472">Membrane</keyword>
<dbReference type="PANTHER" id="PTHR10572">
    <property type="entry name" value="3-HYDROXY-3-METHYLGLUTARYL-COENZYME A REDUCTASE"/>
    <property type="match status" value="1"/>
</dbReference>
<reference evidence="23" key="2">
    <citation type="submission" date="2025-08" db="UniProtKB">
        <authorList>
            <consortium name="Ensembl"/>
        </authorList>
    </citation>
    <scope>IDENTIFICATION</scope>
</reference>
<dbReference type="GeneTree" id="ENSGT00940000155305"/>
<keyword evidence="10" id="KW-0443">Lipid metabolism</keyword>
<reference evidence="23" key="3">
    <citation type="submission" date="2025-09" db="UniProtKB">
        <authorList>
            <consortium name="Ensembl"/>
        </authorList>
    </citation>
    <scope>IDENTIFICATION</scope>
</reference>
<dbReference type="OMA" id="YIYVQFK"/>
<dbReference type="InterPro" id="IPR004554">
    <property type="entry name" value="HMG_CoA_Rdtase_eu_arc"/>
</dbReference>
<dbReference type="NCBIfam" id="TIGR00533">
    <property type="entry name" value="HMG_CoA_R_NADP"/>
    <property type="match status" value="1"/>
</dbReference>
<dbReference type="GO" id="GO:0006695">
    <property type="term" value="P:cholesterol biosynthetic process"/>
    <property type="evidence" value="ECO:0007669"/>
    <property type="project" value="UniProtKB-KW"/>
</dbReference>
<dbReference type="Gene3D" id="3.30.70.420">
    <property type="entry name" value="Hydroxymethylglutaryl-CoA reductase, class I/II, NAD/NADP-binding domain"/>
    <property type="match status" value="1"/>
</dbReference>
<protein>
    <recommendedName>
        <fullName evidence="20">3-hydroxy-3-methylglutaryl coenzyme A reductase</fullName>
        <shortName evidence="20">HMG-CoA reductase</shortName>
        <ecNumber evidence="20">1.1.1.34</ecNumber>
    </recommendedName>
</protein>
<keyword evidence="7" id="KW-0152">Cholesterol biosynthesis</keyword>
<dbReference type="InterPro" id="IPR053958">
    <property type="entry name" value="HMGCR/SNAP/NPC1-like_SSD"/>
</dbReference>
<evidence type="ECO:0000256" key="4">
    <source>
        <dbReference type="ARBA" id="ARBA00007661"/>
    </source>
</evidence>
<dbReference type="NCBIfam" id="TIGR00920">
    <property type="entry name" value="2A060605"/>
    <property type="match status" value="1"/>
</dbReference>
<dbReference type="InterPro" id="IPR023282">
    <property type="entry name" value="HMG_CoA_Rdtase_N"/>
</dbReference>
<dbReference type="PROSITE" id="PS00066">
    <property type="entry name" value="HMG_COA_REDUCTASE_1"/>
    <property type="match status" value="1"/>
</dbReference>
<comment type="pathway">
    <text evidence="3 20">Metabolic intermediate biosynthesis; (R)-mevalonate biosynthesis; (R)-mevalonate from acetyl-CoA: step 3/3.</text>
</comment>
<evidence type="ECO:0000256" key="21">
    <source>
        <dbReference type="SAM" id="MobiDB-lite"/>
    </source>
</evidence>
<feature type="transmembrane region" description="Helical" evidence="20">
    <location>
        <begin position="20"/>
        <end position="39"/>
    </location>
</feature>
<evidence type="ECO:0000259" key="22">
    <source>
        <dbReference type="PROSITE" id="PS50156"/>
    </source>
</evidence>
<keyword evidence="24" id="KW-1185">Reference proteome</keyword>
<feature type="transmembrane region" description="Helical" evidence="20">
    <location>
        <begin position="90"/>
        <end position="115"/>
    </location>
</feature>
<comment type="catalytic activity">
    <reaction evidence="19">
        <text>(R)-mevalonate + 2 NADP(+) + CoA = (3S)-3-hydroxy-3-methylglutaryl-CoA + 2 NADPH + 2 H(+)</text>
        <dbReference type="Rhea" id="RHEA:15989"/>
        <dbReference type="ChEBI" id="CHEBI:15378"/>
        <dbReference type="ChEBI" id="CHEBI:36464"/>
        <dbReference type="ChEBI" id="CHEBI:43074"/>
        <dbReference type="ChEBI" id="CHEBI:57287"/>
        <dbReference type="ChEBI" id="CHEBI:57783"/>
        <dbReference type="ChEBI" id="CHEBI:58349"/>
        <dbReference type="EC" id="1.1.1.34"/>
    </reaction>
    <physiologicalReaction direction="right-to-left" evidence="19">
        <dbReference type="Rhea" id="RHEA:15991"/>
    </physiologicalReaction>
</comment>
<evidence type="ECO:0000313" key="24">
    <source>
        <dbReference type="Proteomes" id="UP000007635"/>
    </source>
</evidence>
<evidence type="ECO:0000256" key="20">
    <source>
        <dbReference type="RuleBase" id="RU361219"/>
    </source>
</evidence>
<dbReference type="Ensembl" id="ENSGACT00000020819.2">
    <property type="protein sequence ID" value="ENSGACP00000020779.2"/>
    <property type="gene ID" value="ENSGACG00000015741.2"/>
</dbReference>
<evidence type="ECO:0000256" key="15">
    <source>
        <dbReference type="ARBA" id="ARBA00023140"/>
    </source>
</evidence>
<dbReference type="InterPro" id="IPR000731">
    <property type="entry name" value="SSD"/>
</dbReference>
<evidence type="ECO:0000256" key="16">
    <source>
        <dbReference type="ARBA" id="ARBA00023166"/>
    </source>
</evidence>
<keyword evidence="16" id="KW-1207">Sterol metabolism</keyword>
<keyword evidence="6 20" id="KW-0812">Transmembrane</keyword>
<evidence type="ECO:0000256" key="14">
    <source>
        <dbReference type="ARBA" id="ARBA00023136"/>
    </source>
</evidence>
<keyword evidence="11 20" id="KW-1133">Transmembrane helix</keyword>
<evidence type="ECO:0000256" key="11">
    <source>
        <dbReference type="ARBA" id="ARBA00022989"/>
    </source>
</evidence>
<evidence type="ECO:0000256" key="18">
    <source>
        <dbReference type="ARBA" id="ARBA00023221"/>
    </source>
</evidence>
<evidence type="ECO:0000256" key="7">
    <source>
        <dbReference type="ARBA" id="ARBA00022778"/>
    </source>
</evidence>
<keyword evidence="12 20" id="KW-0560">Oxidoreductase</keyword>
<dbReference type="PROSITE" id="PS00318">
    <property type="entry name" value="HMG_COA_REDUCTASE_2"/>
    <property type="match status" value="1"/>
</dbReference>
<evidence type="ECO:0000256" key="1">
    <source>
        <dbReference type="ARBA" id="ARBA00004477"/>
    </source>
</evidence>
<comment type="subcellular location">
    <subcellularLocation>
        <location evidence="1 20">Endoplasmic reticulum membrane</location>
        <topology evidence="1 20">Multi-pass membrane protein</topology>
    </subcellularLocation>
    <subcellularLocation>
        <location evidence="2">Peroxisome membrane</location>
        <topology evidence="2">Multi-pass membrane protein</topology>
    </subcellularLocation>
</comment>
<feature type="compositionally biased region" description="Low complexity" evidence="21">
    <location>
        <begin position="326"/>
        <end position="337"/>
    </location>
</feature>